<dbReference type="RefSeq" id="WP_052385177.1">
    <property type="nucleotide sequence ID" value="NZ_CP009922.3"/>
</dbReference>
<evidence type="ECO:0000313" key="3">
    <source>
        <dbReference type="EMBL" id="AKG46059.1"/>
    </source>
</evidence>
<organism evidence="3 4">
    <name type="scientific">Streptomyces xiamenensis</name>
    <dbReference type="NCBI Taxonomy" id="408015"/>
    <lineage>
        <taxon>Bacteria</taxon>
        <taxon>Bacillati</taxon>
        <taxon>Actinomycetota</taxon>
        <taxon>Actinomycetes</taxon>
        <taxon>Kitasatosporales</taxon>
        <taxon>Streptomycetaceae</taxon>
        <taxon>Streptomyces</taxon>
    </lineage>
</organism>
<sequence>MTTIDEHLTAVRAGLDRLDPHAAQAARRAGAVLVDTRPAFQREADGTIPGALIIERNHLEWRCDPASGASVPEATGRDVHWIVLCDEGYASSLAAVSLRAIGLRRATDLVGGFQAWRRAGLPVTVPDPTGDSPLRGDTQLNHRPGPSPTPAGPSS</sequence>
<dbReference type="KEGG" id="sxi:SXIM_46750"/>
<dbReference type="Pfam" id="PF00581">
    <property type="entry name" value="Rhodanese"/>
    <property type="match status" value="1"/>
</dbReference>
<dbReference type="SMART" id="SM00450">
    <property type="entry name" value="RHOD"/>
    <property type="match status" value="1"/>
</dbReference>
<keyword evidence="4" id="KW-1185">Reference proteome</keyword>
<feature type="domain" description="Rhodanese" evidence="2">
    <location>
        <begin position="27"/>
        <end position="125"/>
    </location>
</feature>
<name>A0A0F7G0C0_9ACTN</name>
<dbReference type="SUPFAM" id="SSF52821">
    <property type="entry name" value="Rhodanese/Cell cycle control phosphatase"/>
    <property type="match status" value="1"/>
</dbReference>
<dbReference type="PATRIC" id="fig|408015.6.peg.4732"/>
<dbReference type="HOGENOM" id="CLU_089574_6_0_11"/>
<dbReference type="InterPro" id="IPR001763">
    <property type="entry name" value="Rhodanese-like_dom"/>
</dbReference>
<dbReference type="STRING" id="408015.SXIM_46750"/>
<protein>
    <submittedName>
        <fullName evidence="3">Sulfurtransferase</fullName>
    </submittedName>
</protein>
<dbReference type="EMBL" id="CP009922">
    <property type="protein sequence ID" value="AKG46059.1"/>
    <property type="molecule type" value="Genomic_DNA"/>
</dbReference>
<dbReference type="PROSITE" id="PS50206">
    <property type="entry name" value="RHODANESE_3"/>
    <property type="match status" value="1"/>
</dbReference>
<evidence type="ECO:0000256" key="1">
    <source>
        <dbReference type="SAM" id="MobiDB-lite"/>
    </source>
</evidence>
<dbReference type="Proteomes" id="UP000034034">
    <property type="component" value="Chromosome"/>
</dbReference>
<evidence type="ECO:0000313" key="4">
    <source>
        <dbReference type="Proteomes" id="UP000034034"/>
    </source>
</evidence>
<accession>A0A0F7G0C0</accession>
<dbReference type="PANTHER" id="PTHR44086">
    <property type="entry name" value="THIOSULFATE SULFURTRANSFERASE RDL2, MITOCHONDRIAL-RELATED"/>
    <property type="match status" value="1"/>
</dbReference>
<proteinExistence type="predicted"/>
<gene>
    <name evidence="3" type="ORF">SXIM_46750</name>
</gene>
<reference evidence="3" key="1">
    <citation type="submission" date="2019-08" db="EMBL/GenBank/DDBJ databases">
        <title>Complete genome sequence of a mangrove-derived Streptomyces xiamenensis.</title>
        <authorList>
            <person name="Xu J."/>
        </authorList>
    </citation>
    <scope>NUCLEOTIDE SEQUENCE</scope>
    <source>
        <strain evidence="3">318</strain>
    </source>
</reference>
<dbReference type="Gene3D" id="3.40.250.10">
    <property type="entry name" value="Rhodanese-like domain"/>
    <property type="match status" value="1"/>
</dbReference>
<feature type="region of interest" description="Disordered" evidence="1">
    <location>
        <begin position="121"/>
        <end position="155"/>
    </location>
</feature>
<feature type="compositionally biased region" description="Pro residues" evidence="1">
    <location>
        <begin position="145"/>
        <end position="155"/>
    </location>
</feature>
<dbReference type="PANTHER" id="PTHR44086:SF10">
    <property type="entry name" value="THIOSULFATE SULFURTRANSFERASE_RHODANESE-LIKE DOMAIN-CONTAINING PROTEIN 3"/>
    <property type="match status" value="1"/>
</dbReference>
<dbReference type="GO" id="GO:0004792">
    <property type="term" value="F:thiosulfate-cyanide sulfurtransferase activity"/>
    <property type="evidence" value="ECO:0007669"/>
    <property type="project" value="TreeGrafter"/>
</dbReference>
<dbReference type="AlphaFoldDB" id="A0A0F7G0C0"/>
<evidence type="ECO:0000259" key="2">
    <source>
        <dbReference type="PROSITE" id="PS50206"/>
    </source>
</evidence>
<dbReference type="InterPro" id="IPR036873">
    <property type="entry name" value="Rhodanese-like_dom_sf"/>
</dbReference>